<dbReference type="AlphaFoldDB" id="A0A167P5N1"/>
<evidence type="ECO:0000313" key="3">
    <source>
        <dbReference type="Proteomes" id="UP000076874"/>
    </source>
</evidence>
<feature type="compositionally biased region" description="Low complexity" evidence="1">
    <location>
        <begin position="1"/>
        <end position="18"/>
    </location>
</feature>
<proteinExistence type="predicted"/>
<keyword evidence="3" id="KW-1185">Reference proteome</keyword>
<evidence type="ECO:0000313" key="2">
    <source>
        <dbReference type="EMBL" id="OAA56318.1"/>
    </source>
</evidence>
<gene>
    <name evidence="2" type="ORF">SPI_07929</name>
</gene>
<comment type="caution">
    <text evidence="2">The sequence shown here is derived from an EMBL/GenBank/DDBJ whole genome shotgun (WGS) entry which is preliminary data.</text>
</comment>
<accession>A0A167P5N1</accession>
<feature type="region of interest" description="Disordered" evidence="1">
    <location>
        <begin position="65"/>
        <end position="85"/>
    </location>
</feature>
<organism evidence="2 3">
    <name type="scientific">Niveomyces insectorum RCEF 264</name>
    <dbReference type="NCBI Taxonomy" id="1081102"/>
    <lineage>
        <taxon>Eukaryota</taxon>
        <taxon>Fungi</taxon>
        <taxon>Dikarya</taxon>
        <taxon>Ascomycota</taxon>
        <taxon>Pezizomycotina</taxon>
        <taxon>Sordariomycetes</taxon>
        <taxon>Hypocreomycetidae</taxon>
        <taxon>Hypocreales</taxon>
        <taxon>Cordycipitaceae</taxon>
        <taxon>Niveomyces</taxon>
    </lineage>
</organism>
<protein>
    <submittedName>
        <fullName evidence="2">Uncharacterized protein</fullName>
    </submittedName>
</protein>
<sequence>MATATTASASPAPVPTYTGPSVPTMVADHSLAREIMARHPTRRARWRATGSTRWWPLRAWFARGGGRTDDEEEAAADQKIAKAAQ</sequence>
<reference evidence="2 3" key="1">
    <citation type="journal article" date="2016" name="Genome Biol. Evol.">
        <title>Divergent and convergent evolution of fungal pathogenicity.</title>
        <authorList>
            <person name="Shang Y."/>
            <person name="Xiao G."/>
            <person name="Zheng P."/>
            <person name="Cen K."/>
            <person name="Zhan S."/>
            <person name="Wang C."/>
        </authorList>
    </citation>
    <scope>NUCLEOTIDE SEQUENCE [LARGE SCALE GENOMIC DNA]</scope>
    <source>
        <strain evidence="2 3">RCEF 264</strain>
    </source>
</reference>
<feature type="region of interest" description="Disordered" evidence="1">
    <location>
        <begin position="1"/>
        <end position="25"/>
    </location>
</feature>
<name>A0A167P5N1_9HYPO</name>
<dbReference type="Proteomes" id="UP000076874">
    <property type="component" value="Unassembled WGS sequence"/>
</dbReference>
<evidence type="ECO:0000256" key="1">
    <source>
        <dbReference type="SAM" id="MobiDB-lite"/>
    </source>
</evidence>
<dbReference type="EMBL" id="AZHD01000017">
    <property type="protein sequence ID" value="OAA56318.1"/>
    <property type="molecule type" value="Genomic_DNA"/>
</dbReference>